<dbReference type="Pfam" id="PF00201">
    <property type="entry name" value="UDPGT"/>
    <property type="match status" value="1"/>
</dbReference>
<dbReference type="Proteomes" id="UP001353858">
    <property type="component" value="Unassembled WGS sequence"/>
</dbReference>
<sequence length="429" mass="49589">MVQIVFMLLVLRGVFSANILFIEPVPSLSHYLWHKVLALELVANGHNVTVLTHELEKKDVLENYTVIRIEGFYEYIDKHFNVKEMLVQRNEISSLLNLDHFTKLTCNYDFQSVGFQRLLNYPHDFKFDLILFDTTGPLCLCGFVPRFHNPPVIAVTPFLLSPYYSYLIANPWYTSYMPHFLTMYSNKMTFFERTLNLIYTYFDIMHNAYVSLPYQHQIASNAFNASLPDFVEIYKQFSLFLINADVVIDYPTPLLPNIVLVGGLQIQPLKPLPQDLENVFNNAEHGVIFFSLGTIINSNMFTDEDINAFLNVFSKLQEVVVWKFNVNVQNVPKNVFISEWLPQNDILGHPKTKLFITHCGRLSTQEAIYHAVPIVGIPYFVDQTENMARLINKGVAVYLNNKHFTFENIHGVLTEVLHNPKYNLSINTS</sequence>
<comment type="similarity">
    <text evidence="1 4">Belongs to the UDP-glycosyltransferase family.</text>
</comment>
<dbReference type="EMBL" id="JARPUR010000001">
    <property type="protein sequence ID" value="KAK4883758.1"/>
    <property type="molecule type" value="Genomic_DNA"/>
</dbReference>
<evidence type="ECO:0000256" key="1">
    <source>
        <dbReference type="ARBA" id="ARBA00009995"/>
    </source>
</evidence>
<dbReference type="CDD" id="cd03784">
    <property type="entry name" value="GT1_Gtf-like"/>
    <property type="match status" value="1"/>
</dbReference>
<dbReference type="GO" id="GO:0015020">
    <property type="term" value="F:glucuronosyltransferase activity"/>
    <property type="evidence" value="ECO:0007669"/>
    <property type="project" value="UniProtKB-EC"/>
</dbReference>
<keyword evidence="5" id="KW-0732">Signal</keyword>
<dbReference type="InterPro" id="IPR035595">
    <property type="entry name" value="UDP_glycos_trans_CS"/>
</dbReference>
<protein>
    <recommendedName>
        <fullName evidence="5">UDP-glucuronosyltransferase</fullName>
        <ecNumber evidence="5">2.4.1.17</ecNumber>
    </recommendedName>
</protein>
<dbReference type="InterPro" id="IPR002213">
    <property type="entry name" value="UDP_glucos_trans"/>
</dbReference>
<evidence type="ECO:0000313" key="7">
    <source>
        <dbReference type="Proteomes" id="UP001353858"/>
    </source>
</evidence>
<dbReference type="PANTHER" id="PTHR48043">
    <property type="entry name" value="EG:EG0003.4 PROTEIN-RELATED"/>
    <property type="match status" value="1"/>
</dbReference>
<evidence type="ECO:0000256" key="3">
    <source>
        <dbReference type="ARBA" id="ARBA00022679"/>
    </source>
</evidence>
<evidence type="ECO:0000313" key="6">
    <source>
        <dbReference type="EMBL" id="KAK4883758.1"/>
    </source>
</evidence>
<dbReference type="EC" id="2.4.1.17" evidence="5"/>
<proteinExistence type="inferred from homology"/>
<dbReference type="PANTHER" id="PTHR48043:SF159">
    <property type="entry name" value="EG:EG0003.4 PROTEIN-RELATED"/>
    <property type="match status" value="1"/>
</dbReference>
<accession>A0AAN7QLT6</accession>
<keyword evidence="2 4" id="KW-0328">Glycosyltransferase</keyword>
<dbReference type="AlphaFoldDB" id="A0AAN7QLT6"/>
<gene>
    <name evidence="6" type="ORF">RN001_000029</name>
</gene>
<comment type="catalytic activity">
    <reaction evidence="5">
        <text>glucuronate acceptor + UDP-alpha-D-glucuronate = acceptor beta-D-glucuronoside + UDP + H(+)</text>
        <dbReference type="Rhea" id="RHEA:21032"/>
        <dbReference type="ChEBI" id="CHEBI:15378"/>
        <dbReference type="ChEBI" id="CHEBI:58052"/>
        <dbReference type="ChEBI" id="CHEBI:58223"/>
        <dbReference type="ChEBI" id="CHEBI:132367"/>
        <dbReference type="ChEBI" id="CHEBI:132368"/>
        <dbReference type="EC" id="2.4.1.17"/>
    </reaction>
</comment>
<evidence type="ECO:0000256" key="2">
    <source>
        <dbReference type="ARBA" id="ARBA00022676"/>
    </source>
</evidence>
<dbReference type="PROSITE" id="PS00375">
    <property type="entry name" value="UDPGT"/>
    <property type="match status" value="1"/>
</dbReference>
<reference evidence="7" key="1">
    <citation type="submission" date="2023-01" db="EMBL/GenBank/DDBJ databases">
        <title>Key to firefly adult light organ development and bioluminescence: homeobox transcription factors regulate luciferase expression and transportation to peroxisome.</title>
        <authorList>
            <person name="Fu X."/>
        </authorList>
    </citation>
    <scope>NUCLEOTIDE SEQUENCE [LARGE SCALE GENOMIC DNA]</scope>
</reference>
<keyword evidence="3 4" id="KW-0808">Transferase</keyword>
<organism evidence="6 7">
    <name type="scientific">Aquatica leii</name>
    <dbReference type="NCBI Taxonomy" id="1421715"/>
    <lineage>
        <taxon>Eukaryota</taxon>
        <taxon>Metazoa</taxon>
        <taxon>Ecdysozoa</taxon>
        <taxon>Arthropoda</taxon>
        <taxon>Hexapoda</taxon>
        <taxon>Insecta</taxon>
        <taxon>Pterygota</taxon>
        <taxon>Neoptera</taxon>
        <taxon>Endopterygota</taxon>
        <taxon>Coleoptera</taxon>
        <taxon>Polyphaga</taxon>
        <taxon>Elateriformia</taxon>
        <taxon>Elateroidea</taxon>
        <taxon>Lampyridae</taxon>
        <taxon>Luciolinae</taxon>
        <taxon>Aquatica</taxon>
    </lineage>
</organism>
<dbReference type="InterPro" id="IPR050271">
    <property type="entry name" value="UDP-glycosyltransferase"/>
</dbReference>
<feature type="signal peptide" evidence="5">
    <location>
        <begin position="1"/>
        <end position="16"/>
    </location>
</feature>
<name>A0AAN7QLT6_9COLE</name>
<dbReference type="GO" id="GO:0016020">
    <property type="term" value="C:membrane"/>
    <property type="evidence" value="ECO:0007669"/>
    <property type="project" value="UniProtKB-SubCell"/>
</dbReference>
<dbReference type="FunFam" id="3.40.50.2000:FF:000021">
    <property type="entry name" value="UDP-glucuronosyltransferase"/>
    <property type="match status" value="1"/>
</dbReference>
<comment type="caution">
    <text evidence="6">The sequence shown here is derived from an EMBL/GenBank/DDBJ whole genome shotgun (WGS) entry which is preliminary data.</text>
</comment>
<dbReference type="SUPFAM" id="SSF53756">
    <property type="entry name" value="UDP-Glycosyltransferase/glycogen phosphorylase"/>
    <property type="match status" value="1"/>
</dbReference>
<dbReference type="Gene3D" id="3.40.50.2000">
    <property type="entry name" value="Glycogen Phosphorylase B"/>
    <property type="match status" value="1"/>
</dbReference>
<evidence type="ECO:0000256" key="5">
    <source>
        <dbReference type="RuleBase" id="RU362059"/>
    </source>
</evidence>
<evidence type="ECO:0000256" key="4">
    <source>
        <dbReference type="RuleBase" id="RU003718"/>
    </source>
</evidence>
<feature type="chain" id="PRO_5042663054" description="UDP-glucuronosyltransferase" evidence="5">
    <location>
        <begin position="17"/>
        <end position="429"/>
    </location>
</feature>
<keyword evidence="7" id="KW-1185">Reference proteome</keyword>
<comment type="subcellular location">
    <subcellularLocation>
        <location evidence="5">Membrane</location>
        <topology evidence="5">Single-pass membrane protein</topology>
    </subcellularLocation>
</comment>